<accession>A0A0F9V867</accession>
<proteinExistence type="predicted"/>
<name>A0A0F9V867_9ZZZZ</name>
<organism evidence="1">
    <name type="scientific">marine sediment metagenome</name>
    <dbReference type="NCBI Taxonomy" id="412755"/>
    <lineage>
        <taxon>unclassified sequences</taxon>
        <taxon>metagenomes</taxon>
        <taxon>ecological metagenomes</taxon>
    </lineage>
</organism>
<comment type="caution">
    <text evidence="1">The sequence shown here is derived from an EMBL/GenBank/DDBJ whole genome shotgun (WGS) entry which is preliminary data.</text>
</comment>
<reference evidence="1" key="1">
    <citation type="journal article" date="2015" name="Nature">
        <title>Complex archaea that bridge the gap between prokaryotes and eukaryotes.</title>
        <authorList>
            <person name="Spang A."/>
            <person name="Saw J.H."/>
            <person name="Jorgensen S.L."/>
            <person name="Zaremba-Niedzwiedzka K."/>
            <person name="Martijn J."/>
            <person name="Lind A.E."/>
            <person name="van Eijk R."/>
            <person name="Schleper C."/>
            <person name="Guy L."/>
            <person name="Ettema T.J."/>
        </authorList>
    </citation>
    <scope>NUCLEOTIDE SEQUENCE</scope>
</reference>
<sequence>MFFDVADLDFLEEVIVDEMRHVLGIGTLRNTAPYGFYRTLSAGPGSNLYFTTKKANVFWNSKGIDINELGDEGTVENSGLNITKMEVILTVRGFVNTKKQFTKTN</sequence>
<protein>
    <submittedName>
        <fullName evidence="1">Uncharacterized protein</fullName>
    </submittedName>
</protein>
<gene>
    <name evidence="1" type="ORF">LCGC14_0129410</name>
</gene>
<dbReference type="AlphaFoldDB" id="A0A0F9V867"/>
<dbReference type="EMBL" id="LAZR01000042">
    <property type="protein sequence ID" value="KKO00175.1"/>
    <property type="molecule type" value="Genomic_DNA"/>
</dbReference>
<evidence type="ECO:0000313" key="1">
    <source>
        <dbReference type="EMBL" id="KKO00175.1"/>
    </source>
</evidence>